<dbReference type="CDD" id="cd13136">
    <property type="entry name" value="MATE_DinF_like"/>
    <property type="match status" value="1"/>
</dbReference>
<feature type="transmembrane region" description="Helical" evidence="6">
    <location>
        <begin position="309"/>
        <end position="331"/>
    </location>
</feature>
<dbReference type="InterPro" id="IPR044644">
    <property type="entry name" value="DinF-like"/>
</dbReference>
<feature type="transmembrane region" description="Helical" evidence="6">
    <location>
        <begin position="270"/>
        <end position="288"/>
    </location>
</feature>
<dbReference type="Proteomes" id="UP000026915">
    <property type="component" value="Chromosome 9"/>
</dbReference>
<keyword evidence="4 6" id="KW-1133">Transmembrane helix</keyword>
<dbReference type="GO" id="GO:0016020">
    <property type="term" value="C:membrane"/>
    <property type="evidence" value="ECO:0007669"/>
    <property type="project" value="UniProtKB-SubCell"/>
</dbReference>
<feature type="transmembrane region" description="Helical" evidence="6">
    <location>
        <begin position="171"/>
        <end position="194"/>
    </location>
</feature>
<feature type="transmembrane region" description="Helical" evidence="6">
    <location>
        <begin position="483"/>
        <end position="504"/>
    </location>
</feature>
<dbReference type="InParanoid" id="A0A061GU61"/>
<gene>
    <name evidence="7" type="ORF">TCM_040698</name>
</gene>
<dbReference type="NCBIfam" id="TIGR00797">
    <property type="entry name" value="matE"/>
    <property type="match status" value="1"/>
</dbReference>
<comment type="caution">
    <text evidence="6">Lacks conserved residue(s) required for the propagation of feature annotation.</text>
</comment>
<evidence type="ECO:0000256" key="5">
    <source>
        <dbReference type="ARBA" id="ARBA00023136"/>
    </source>
</evidence>
<evidence type="ECO:0000313" key="7">
    <source>
        <dbReference type="EMBL" id="EOY32667.1"/>
    </source>
</evidence>
<dbReference type="InterPro" id="IPR002528">
    <property type="entry name" value="MATE_fam"/>
</dbReference>
<sequence length="516" mass="55067">MMAEEDDPYLSRVKMRLPIFIFFKDVRNVFKLDDLGSEIAQIALPAALALTADPIASLVDTAFIGQIGPVELAAVGVSIALFNQVSRIAIFPLVSVTTSFVAEEDTIGRVSSEAQESECLETGSYVNNESKELIPQKESSEGAYQPKTLGGSFDIVKFEPERRHIPSASSALVIGGILGLLQAIFLISGAKPLLNFMGVSSDSPMLNPAQQYLTLRSLGAPAVLLSLAMQGVFRGFKDTKTPLYATVAGDVTNIILDPIFMFVFHLGVSGAAIAHVISQYLISVILLWKLMSQVDLLPPSLKHLQFSRFLKNGFLLLIRVMAVTFCITLSASMAARQGSTSMAAFQVCLQVWLATSLLADGLAVAGQAILASAFAKGDHEKATATASRVLQLGLVLGLILAVVLGGGLSFGAKLFTKDVNVLHLIGTGIPFVAATQPINSLAFVFDGVNFGASDFAYSAFSLVLVAIVSIICLSILSSSRGFIGLWIALTIYMSLRAFAGFWRIGTGTGPWKFLRV</sequence>
<dbReference type="GO" id="GO:0015137">
    <property type="term" value="F:citrate transmembrane transporter activity"/>
    <property type="evidence" value="ECO:0000318"/>
    <property type="project" value="GO_Central"/>
</dbReference>
<reference evidence="7 8" key="1">
    <citation type="journal article" date="2013" name="Genome Biol.">
        <title>The genome sequence of the most widely cultivated cacao type and its use to identify candidate genes regulating pod color.</title>
        <authorList>
            <person name="Motamayor J.C."/>
            <person name="Mockaitis K."/>
            <person name="Schmutz J."/>
            <person name="Haiminen N."/>
            <person name="Iii D.L."/>
            <person name="Cornejo O."/>
            <person name="Findley S.D."/>
            <person name="Zheng P."/>
            <person name="Utro F."/>
            <person name="Royaert S."/>
            <person name="Saski C."/>
            <person name="Jenkins J."/>
            <person name="Podicheti R."/>
            <person name="Zhao M."/>
            <person name="Scheffler B.E."/>
            <person name="Stack J.C."/>
            <person name="Feltus F.A."/>
            <person name="Mustiga G.M."/>
            <person name="Amores F."/>
            <person name="Phillips W."/>
            <person name="Marelli J.P."/>
            <person name="May G.D."/>
            <person name="Shapiro H."/>
            <person name="Ma J."/>
            <person name="Bustamante C.D."/>
            <person name="Schnell R.J."/>
            <person name="Main D."/>
            <person name="Gilbert D."/>
            <person name="Parida L."/>
            <person name="Kuhn D.N."/>
        </authorList>
    </citation>
    <scope>NUCLEOTIDE SEQUENCE [LARGE SCALE GENOMIC DNA]</scope>
    <source>
        <strain evidence="8">cv. Matina 1-6</strain>
    </source>
</reference>
<dbReference type="Pfam" id="PF01554">
    <property type="entry name" value="MatE"/>
    <property type="match status" value="2"/>
</dbReference>
<comment type="similarity">
    <text evidence="2 6">Belongs to the multi antimicrobial extrusion (MATE) (TC 2.A.66.1) family.</text>
</comment>
<protein>
    <recommendedName>
        <fullName evidence="6">Protein DETOXIFICATION</fullName>
    </recommendedName>
    <alternativeName>
        <fullName evidence="6">Multidrug and toxic compound extrusion protein</fullName>
    </alternativeName>
</protein>
<keyword evidence="5 6" id="KW-0472">Membrane</keyword>
<organism evidence="7 8">
    <name type="scientific">Theobroma cacao</name>
    <name type="common">Cacao</name>
    <name type="synonym">Cocoa</name>
    <dbReference type="NCBI Taxonomy" id="3641"/>
    <lineage>
        <taxon>Eukaryota</taxon>
        <taxon>Viridiplantae</taxon>
        <taxon>Streptophyta</taxon>
        <taxon>Embryophyta</taxon>
        <taxon>Tracheophyta</taxon>
        <taxon>Spermatophyta</taxon>
        <taxon>Magnoliopsida</taxon>
        <taxon>eudicotyledons</taxon>
        <taxon>Gunneridae</taxon>
        <taxon>Pentapetalae</taxon>
        <taxon>rosids</taxon>
        <taxon>malvids</taxon>
        <taxon>Malvales</taxon>
        <taxon>Malvaceae</taxon>
        <taxon>Byttnerioideae</taxon>
        <taxon>Theobroma</taxon>
    </lineage>
</organism>
<dbReference type="GO" id="GO:0015297">
    <property type="term" value="F:antiporter activity"/>
    <property type="evidence" value="ECO:0007669"/>
    <property type="project" value="InterPro"/>
</dbReference>
<dbReference type="EMBL" id="CM001887">
    <property type="protein sequence ID" value="EOY32667.1"/>
    <property type="molecule type" value="Genomic_DNA"/>
</dbReference>
<feature type="transmembrane region" description="Helical" evidence="6">
    <location>
        <begin position="351"/>
        <end position="371"/>
    </location>
</feature>
<dbReference type="PANTHER" id="PTHR42893">
    <property type="entry name" value="PROTEIN DETOXIFICATION 44, CHLOROPLASTIC-RELATED"/>
    <property type="match status" value="1"/>
</dbReference>
<dbReference type="eggNOG" id="KOG1347">
    <property type="taxonomic scope" value="Eukaryota"/>
</dbReference>
<feature type="transmembrane region" description="Helical" evidence="6">
    <location>
        <begin position="214"/>
        <end position="236"/>
    </location>
</feature>
<evidence type="ECO:0000313" key="8">
    <source>
        <dbReference type="Proteomes" id="UP000026915"/>
    </source>
</evidence>
<dbReference type="Gramene" id="EOY32667">
    <property type="protein sequence ID" value="EOY32667"/>
    <property type="gene ID" value="TCM_040698"/>
</dbReference>
<accession>A0A061GU61</accession>
<dbReference type="PANTHER" id="PTHR42893:SF4">
    <property type="entry name" value="PROTEIN DETOXIFICATION 42"/>
    <property type="match status" value="1"/>
</dbReference>
<evidence type="ECO:0000256" key="6">
    <source>
        <dbReference type="RuleBase" id="RU004914"/>
    </source>
</evidence>
<evidence type="ECO:0000256" key="3">
    <source>
        <dbReference type="ARBA" id="ARBA00022692"/>
    </source>
</evidence>
<keyword evidence="8" id="KW-1185">Reference proteome</keyword>
<evidence type="ECO:0000256" key="2">
    <source>
        <dbReference type="ARBA" id="ARBA00010199"/>
    </source>
</evidence>
<comment type="subcellular location">
    <subcellularLocation>
        <location evidence="1">Membrane</location>
        <topology evidence="1">Multi-pass membrane protein</topology>
    </subcellularLocation>
</comment>
<keyword evidence="3 6" id="KW-0812">Transmembrane</keyword>
<dbReference type="OMA" id="MDGIWLA"/>
<dbReference type="HOGENOM" id="CLU_012893_16_2_1"/>
<feature type="transmembrane region" description="Helical" evidence="6">
    <location>
        <begin position="392"/>
        <end position="412"/>
    </location>
</feature>
<feature type="transmembrane region" description="Helical" evidence="6">
    <location>
        <begin position="455"/>
        <end position="476"/>
    </location>
</feature>
<dbReference type="GO" id="GO:0042910">
    <property type="term" value="F:xenobiotic transmembrane transporter activity"/>
    <property type="evidence" value="ECO:0007669"/>
    <property type="project" value="InterPro"/>
</dbReference>
<evidence type="ECO:0000256" key="4">
    <source>
        <dbReference type="ARBA" id="ARBA00022989"/>
    </source>
</evidence>
<evidence type="ECO:0000256" key="1">
    <source>
        <dbReference type="ARBA" id="ARBA00004141"/>
    </source>
</evidence>
<dbReference type="AlphaFoldDB" id="A0A061GU61"/>
<proteinExistence type="inferred from homology"/>
<name>A0A061GU61_THECC</name>